<evidence type="ECO:0000313" key="4">
    <source>
        <dbReference type="EMBL" id="SFK62445.1"/>
    </source>
</evidence>
<proteinExistence type="inferred from homology"/>
<dbReference type="EMBL" id="FOSK01000007">
    <property type="protein sequence ID" value="SFK62445.1"/>
    <property type="molecule type" value="Genomic_DNA"/>
</dbReference>
<accession>A0A1I4B0Z6</accession>
<dbReference type="Pfam" id="PF00496">
    <property type="entry name" value="SBP_bac_5"/>
    <property type="match status" value="1"/>
</dbReference>
<comment type="subcellular location">
    <subcellularLocation>
        <location evidence="1">Periplasm</location>
    </subcellularLocation>
</comment>
<protein>
    <submittedName>
        <fullName evidence="4">Peptide/nickel transport system substrate-binding protein</fullName>
    </submittedName>
</protein>
<dbReference type="Proteomes" id="UP000199598">
    <property type="component" value="Unassembled WGS sequence"/>
</dbReference>
<feature type="domain" description="Solute-binding protein family 5" evidence="3">
    <location>
        <begin position="173"/>
        <end position="559"/>
    </location>
</feature>
<evidence type="ECO:0000313" key="5">
    <source>
        <dbReference type="Proteomes" id="UP000199598"/>
    </source>
</evidence>
<evidence type="ECO:0000259" key="3">
    <source>
        <dbReference type="Pfam" id="PF00496"/>
    </source>
</evidence>
<evidence type="ECO:0000256" key="1">
    <source>
        <dbReference type="ARBA" id="ARBA00004418"/>
    </source>
</evidence>
<keyword evidence="5" id="KW-1185">Reference proteome</keyword>
<organism evidence="4 5">
    <name type="scientific">Pseudovibrio ascidiaceicola</name>
    <dbReference type="NCBI Taxonomy" id="285279"/>
    <lineage>
        <taxon>Bacteria</taxon>
        <taxon>Pseudomonadati</taxon>
        <taxon>Pseudomonadota</taxon>
        <taxon>Alphaproteobacteria</taxon>
        <taxon>Hyphomicrobiales</taxon>
        <taxon>Stappiaceae</taxon>
        <taxon>Pseudovibrio</taxon>
    </lineage>
</organism>
<dbReference type="Gene3D" id="3.10.105.10">
    <property type="entry name" value="Dipeptide-binding Protein, Domain 3"/>
    <property type="match status" value="1"/>
</dbReference>
<dbReference type="PANTHER" id="PTHR30290:SF62">
    <property type="entry name" value="OLIGOPEPTIDE ABC TRANSPORTER, PERIPLASMIC OLIGOPEPTIDE-BINDING PROTEIN"/>
    <property type="match status" value="1"/>
</dbReference>
<comment type="caution">
    <text evidence="4">The sequence shown here is derived from an EMBL/GenBank/DDBJ whole genome shotgun (WGS) entry which is preliminary data.</text>
</comment>
<comment type="similarity">
    <text evidence="2">Belongs to the bacterial solute-binding protein 5 family.</text>
</comment>
<sequence>MSGAGGHDGVGSNEMGEELMSSTNLVSKLCLAAGVSACALAASSALADKMPVEQSMSTLEYDLLSRSDLWTYQKLDGYSEAPFLSELVKAGKLPPVGERLPAEPLVMSTKAMSEGIGVYGGVFRHVIGGRPEGWNWLAGQHQGWGGINMAIQECLVRNGPLWQVKAEEQSGPLPNLAKSWEWSDDKTELTMHLVEGIKWSDGDPFDTEDIRFWWEDNVQDENIASRLPKGGLGDGTKLEVIDNYTFKFIFAKAQGPEILKSLAYIQGCPGPAHTLKAKHPKYNKDASYEDYRNAMPADAVPPVVLGGWVPVRHKADELVILRRNPYYWKTDEAGNQLPYLNEMHFKLSTWSDRTTQAVAGTADFSNMENPGNFVEALKQTLSADAPVKANFGPRVLSWRLELNFSETNGVQDEVDAELRKFFRQKDFRVALSHALDRQAIGQSVARGPFMYPYSGGFSSGSPYYDYDSTVYYPYDLVKANAMLDALGIKDTDGNGIRNMPGTGADLEIDMMTDRRQVTEKKQADAIILMLAEAGIRVLIRNVDTIDTASKNGDFNMLIRRKEWALPTRETCFHLPIANSCPDRHLPGSDGTRNLMDFEVEMVEAYQTILSTWDAVEAAGAAKTIQRLWTENAYTIGTVQAPAALLVNKRIRNAHPGTPVNMFEWAEDGVVRERLWTPKDQQLKELLPGTIAEY</sequence>
<name>A0A1I4B0Z6_9HYPH</name>
<reference evidence="4 5" key="1">
    <citation type="submission" date="2016-10" db="EMBL/GenBank/DDBJ databases">
        <authorList>
            <person name="Varghese N."/>
            <person name="Submissions S."/>
        </authorList>
    </citation>
    <scope>NUCLEOTIDE SEQUENCE [LARGE SCALE GENOMIC DNA]</scope>
    <source>
        <strain evidence="4 5">DSM 16392</strain>
    </source>
</reference>
<dbReference type="InterPro" id="IPR000914">
    <property type="entry name" value="SBP_5_dom"/>
</dbReference>
<evidence type="ECO:0000256" key="2">
    <source>
        <dbReference type="ARBA" id="ARBA00005695"/>
    </source>
</evidence>
<dbReference type="PANTHER" id="PTHR30290">
    <property type="entry name" value="PERIPLASMIC BINDING COMPONENT OF ABC TRANSPORTER"/>
    <property type="match status" value="1"/>
</dbReference>
<dbReference type="InterPro" id="IPR039424">
    <property type="entry name" value="SBP_5"/>
</dbReference>
<gene>
    <name evidence="4" type="ORF">SAMN04488518_10761</name>
</gene>
<dbReference type="SUPFAM" id="SSF53850">
    <property type="entry name" value="Periplasmic binding protein-like II"/>
    <property type="match status" value="1"/>
</dbReference>
<dbReference type="Gene3D" id="3.40.190.10">
    <property type="entry name" value="Periplasmic binding protein-like II"/>
    <property type="match status" value="1"/>
</dbReference>